<accession>A0AAW0D9L6</accession>
<evidence type="ECO:0000256" key="3">
    <source>
        <dbReference type="SAM" id="Phobius"/>
    </source>
</evidence>
<keyword evidence="5" id="KW-1185">Reference proteome</keyword>
<evidence type="ECO:0000313" key="5">
    <source>
        <dbReference type="Proteomes" id="UP001362999"/>
    </source>
</evidence>
<sequence length="312" mass="34801">MDCPSEITYSDAKLAGHARPGSGVIDCEYTDGTQCQYSSIALVRVVSETADFIKFATSVLQAEFRWPYEFTHHTHQPARRQFSLIALLRITSHHPLASGTTNPQPQTTSSTYRQPSTTDGMNNTSNPIITSHAQKAHGLKSATIAGITIAAGIVIGFGGLVWYFRRVKRRRNSGRREPGRHPRAHTISPFTLLTNNRSNQQRNALDTHSIGGSTLARRVLQTELQAATEKFSELQEQERRSEARPHFTGRRLWRLASATRRSHSDLELELRAAREEISMLVARMNVLEANSEFAGENTRIEGPPPDYMPPAS</sequence>
<comment type="caution">
    <text evidence="4">The sequence shown here is derived from an EMBL/GenBank/DDBJ whole genome shotgun (WGS) entry which is preliminary data.</text>
</comment>
<feature type="coiled-coil region" evidence="1">
    <location>
        <begin position="217"/>
        <end position="290"/>
    </location>
</feature>
<feature type="compositionally biased region" description="Polar residues" evidence="2">
    <location>
        <begin position="112"/>
        <end position="123"/>
    </location>
</feature>
<keyword evidence="3" id="KW-1133">Transmembrane helix</keyword>
<evidence type="ECO:0000256" key="2">
    <source>
        <dbReference type="SAM" id="MobiDB-lite"/>
    </source>
</evidence>
<feature type="transmembrane region" description="Helical" evidence="3">
    <location>
        <begin position="144"/>
        <end position="164"/>
    </location>
</feature>
<feature type="region of interest" description="Disordered" evidence="2">
    <location>
        <begin position="95"/>
        <end position="123"/>
    </location>
</feature>
<organism evidence="4 5">
    <name type="scientific">Favolaschia claudopus</name>
    <dbReference type="NCBI Taxonomy" id="2862362"/>
    <lineage>
        <taxon>Eukaryota</taxon>
        <taxon>Fungi</taxon>
        <taxon>Dikarya</taxon>
        <taxon>Basidiomycota</taxon>
        <taxon>Agaricomycotina</taxon>
        <taxon>Agaricomycetes</taxon>
        <taxon>Agaricomycetidae</taxon>
        <taxon>Agaricales</taxon>
        <taxon>Marasmiineae</taxon>
        <taxon>Mycenaceae</taxon>
        <taxon>Favolaschia</taxon>
    </lineage>
</organism>
<keyword evidence="3" id="KW-0472">Membrane</keyword>
<proteinExistence type="predicted"/>
<feature type="compositionally biased region" description="Low complexity" evidence="2">
    <location>
        <begin position="100"/>
        <end position="111"/>
    </location>
</feature>
<keyword evidence="1" id="KW-0175">Coiled coil</keyword>
<gene>
    <name evidence="4" type="ORF">R3P38DRAFT_3423832</name>
</gene>
<keyword evidence="3" id="KW-0812">Transmembrane</keyword>
<dbReference type="Proteomes" id="UP001362999">
    <property type="component" value="Unassembled WGS sequence"/>
</dbReference>
<reference evidence="4 5" key="1">
    <citation type="journal article" date="2024" name="J Genomics">
        <title>Draft genome sequencing and assembly of Favolaschia claudopus CIRM-BRFM 2984 isolated from oak limbs.</title>
        <authorList>
            <person name="Navarro D."/>
            <person name="Drula E."/>
            <person name="Chaduli D."/>
            <person name="Cazenave R."/>
            <person name="Ahrendt S."/>
            <person name="Wang J."/>
            <person name="Lipzen A."/>
            <person name="Daum C."/>
            <person name="Barry K."/>
            <person name="Grigoriev I.V."/>
            <person name="Favel A."/>
            <person name="Rosso M.N."/>
            <person name="Martin F."/>
        </authorList>
    </citation>
    <scope>NUCLEOTIDE SEQUENCE [LARGE SCALE GENOMIC DNA]</scope>
    <source>
        <strain evidence="4 5">CIRM-BRFM 2984</strain>
    </source>
</reference>
<name>A0AAW0D9L6_9AGAR</name>
<protein>
    <submittedName>
        <fullName evidence="4">Uncharacterized protein</fullName>
    </submittedName>
</protein>
<evidence type="ECO:0000313" key="4">
    <source>
        <dbReference type="EMBL" id="KAK7047050.1"/>
    </source>
</evidence>
<evidence type="ECO:0000256" key="1">
    <source>
        <dbReference type="SAM" id="Coils"/>
    </source>
</evidence>
<dbReference type="AlphaFoldDB" id="A0AAW0D9L6"/>
<dbReference type="EMBL" id="JAWWNJ010000010">
    <property type="protein sequence ID" value="KAK7047050.1"/>
    <property type="molecule type" value="Genomic_DNA"/>
</dbReference>